<gene>
    <name evidence="3" type="ORF">JI75_02720</name>
</gene>
<comment type="cofactor">
    <cofactor evidence="2">
        <name>Mg(2+)</name>
        <dbReference type="ChEBI" id="CHEBI:18420"/>
    </cofactor>
    <text evidence="2">Binds 2 magnesium ions per subunit.</text>
</comment>
<organism evidence="3 4">
    <name type="scientific">Berryella intestinalis</name>
    <dbReference type="NCBI Taxonomy" id="1531429"/>
    <lineage>
        <taxon>Bacteria</taxon>
        <taxon>Bacillati</taxon>
        <taxon>Actinomycetota</taxon>
        <taxon>Coriobacteriia</taxon>
        <taxon>Eggerthellales</taxon>
        <taxon>Eggerthellaceae</taxon>
        <taxon>Berryella</taxon>
    </lineage>
</organism>
<dbReference type="CDD" id="cd00475">
    <property type="entry name" value="Cis_IPPS"/>
    <property type="match status" value="1"/>
</dbReference>
<dbReference type="PROSITE" id="PS01066">
    <property type="entry name" value="UPP_SYNTHASE"/>
    <property type="match status" value="1"/>
</dbReference>
<dbReference type="InterPro" id="IPR036424">
    <property type="entry name" value="UPP_synth-like_sf"/>
</dbReference>
<comment type="function">
    <text evidence="2">Catalyzes the condensation of isopentenyl diphosphate (IPP) with allylic pyrophosphates generating different type of terpenoids.</text>
</comment>
<dbReference type="EC" id="2.5.1.-" evidence="2"/>
<dbReference type="PANTHER" id="PTHR10291:SF0">
    <property type="entry name" value="DEHYDRODOLICHYL DIPHOSPHATE SYNTHASE 2"/>
    <property type="match status" value="1"/>
</dbReference>
<feature type="binding site" evidence="2">
    <location>
        <begin position="81"/>
        <end position="83"/>
    </location>
    <ligand>
        <name>substrate</name>
    </ligand>
</feature>
<feature type="binding site" evidence="2">
    <location>
        <position position="87"/>
    </location>
    <ligand>
        <name>substrate</name>
    </ligand>
</feature>
<reference evidence="3 4" key="2">
    <citation type="journal article" date="2015" name="Genome Announc.">
        <title>Complete Genome Sequence of Coriobacteriaceae Strain 68-1-3, a Novel Mucus-Degrading Isolate from the Swine Intestinal Tract.</title>
        <authorList>
            <person name="Looft T."/>
            <person name="Bayles D.O."/>
            <person name="Alt D.P."/>
            <person name="Stanton T.B."/>
        </authorList>
    </citation>
    <scope>NUCLEOTIDE SEQUENCE [LARGE SCALE GENOMIC DNA]</scope>
    <source>
        <strain evidence="3 4">68-1-3</strain>
    </source>
</reference>
<dbReference type="InterPro" id="IPR001441">
    <property type="entry name" value="UPP_synth-like"/>
</dbReference>
<dbReference type="GO" id="GO:0016094">
    <property type="term" value="P:polyprenol biosynthetic process"/>
    <property type="evidence" value="ECO:0007669"/>
    <property type="project" value="TreeGrafter"/>
</dbReference>
<accession>A0A0A8B2Z6</accession>
<dbReference type="SUPFAM" id="SSF64005">
    <property type="entry name" value="Undecaprenyl diphosphate synthase"/>
    <property type="match status" value="1"/>
</dbReference>
<feature type="active site" evidence="2">
    <location>
        <position position="36"/>
    </location>
</feature>
<dbReference type="AlphaFoldDB" id="A0A0A8B2Z6"/>
<evidence type="ECO:0000313" key="4">
    <source>
        <dbReference type="Proteomes" id="UP000031121"/>
    </source>
</evidence>
<proteinExistence type="inferred from homology"/>
<comment type="similarity">
    <text evidence="2">Belongs to the UPP synthase family.</text>
</comment>
<dbReference type="InterPro" id="IPR018520">
    <property type="entry name" value="UPP_synth-like_CS"/>
</dbReference>
<feature type="binding site" evidence="2">
    <location>
        <position position="49"/>
    </location>
    <ligand>
        <name>substrate</name>
    </ligand>
</feature>
<dbReference type="NCBIfam" id="NF011405">
    <property type="entry name" value="PRK14830.1"/>
    <property type="match status" value="1"/>
</dbReference>
<dbReference type="HOGENOM" id="CLU_038505_1_1_11"/>
<comment type="subunit">
    <text evidence="2">Homodimer.</text>
</comment>
<feature type="binding site" evidence="2">
    <location>
        <position position="226"/>
    </location>
    <ligand>
        <name>Mg(2+)</name>
        <dbReference type="ChEBI" id="CHEBI:18420"/>
    </ligand>
</feature>
<name>A0A0A8B2Z6_9ACTN</name>
<feature type="active site" description="Proton acceptor" evidence="2">
    <location>
        <position position="84"/>
    </location>
</feature>
<dbReference type="RefSeq" id="WP_039688535.1">
    <property type="nucleotide sequence ID" value="NZ_CP009302.1"/>
</dbReference>
<sequence>MLRKPLDYIFPSPPEGLNPESLVVEAVPRHVAVIMDGNGRWAKKRALNRLNGHKAGIEAVRETIRCANDVGVDYLTIYSFSSENWKRPLEEVSGLMNLFATTMLAEVDGLHEEGVRVMTIGHTEGLPDKTRAAFQEAWDKTKDNAGMTLVIAVNYGGRTEIVDAARALVERSVAAVRAGGEPPEVTEREFERFLYTSRIPDPDVILRTSGEMRVSNFLLWQGAYSEFVSVDALWPDFDRYELLRALLEFQRRDRRFGAV</sequence>
<feature type="binding site" evidence="2">
    <location>
        <position position="207"/>
    </location>
    <ligand>
        <name>substrate</name>
    </ligand>
</feature>
<dbReference type="PANTHER" id="PTHR10291">
    <property type="entry name" value="DEHYDRODOLICHYL DIPHOSPHATE SYNTHASE FAMILY MEMBER"/>
    <property type="match status" value="1"/>
</dbReference>
<protein>
    <recommendedName>
        <fullName evidence="2">Isoprenyl transferase</fullName>
        <ecNumber evidence="2">2.5.1.-</ecNumber>
    </recommendedName>
</protein>
<dbReference type="Proteomes" id="UP000031121">
    <property type="component" value="Chromosome"/>
</dbReference>
<dbReference type="NCBIfam" id="TIGR00055">
    <property type="entry name" value="uppS"/>
    <property type="match status" value="1"/>
</dbReference>
<dbReference type="FunFam" id="3.40.1180.10:FF:000001">
    <property type="entry name" value="(2E,6E)-farnesyl-diphosphate-specific ditrans,polycis-undecaprenyl-diphosphate synthase"/>
    <property type="match status" value="1"/>
</dbReference>
<keyword evidence="2" id="KW-0460">Magnesium</keyword>
<feature type="binding site" evidence="2">
    <location>
        <position position="53"/>
    </location>
    <ligand>
        <name>substrate</name>
    </ligand>
</feature>
<dbReference type="Gene3D" id="3.40.1180.10">
    <property type="entry name" value="Decaprenyl diphosphate synthase-like"/>
    <property type="match status" value="1"/>
</dbReference>
<evidence type="ECO:0000256" key="1">
    <source>
        <dbReference type="ARBA" id="ARBA00022679"/>
    </source>
</evidence>
<evidence type="ECO:0000256" key="2">
    <source>
        <dbReference type="HAMAP-Rule" id="MF_01139"/>
    </source>
</evidence>
<feature type="binding site" evidence="2">
    <location>
        <position position="36"/>
    </location>
    <ligand>
        <name>Mg(2+)</name>
        <dbReference type="ChEBI" id="CHEBI:18420"/>
    </ligand>
</feature>
<dbReference type="GO" id="GO:0045547">
    <property type="term" value="F:ditrans,polycis-polyprenyl diphosphate synthase [(2E,6E)-farnesyl diphosphate specific] activity"/>
    <property type="evidence" value="ECO:0007669"/>
    <property type="project" value="TreeGrafter"/>
</dbReference>
<feature type="binding site" evidence="2">
    <location>
        <position position="85"/>
    </location>
    <ligand>
        <name>substrate</name>
    </ligand>
</feature>
<dbReference type="KEGG" id="cbac:JI75_02720"/>
<dbReference type="GO" id="GO:0000287">
    <property type="term" value="F:magnesium ion binding"/>
    <property type="evidence" value="ECO:0007669"/>
    <property type="project" value="UniProtKB-UniRule"/>
</dbReference>
<feature type="binding site" evidence="2">
    <location>
        <begin position="37"/>
        <end position="40"/>
    </location>
    <ligand>
        <name>substrate</name>
    </ligand>
</feature>
<dbReference type="Pfam" id="PF01255">
    <property type="entry name" value="Prenyltransf"/>
    <property type="match status" value="1"/>
</dbReference>
<dbReference type="HAMAP" id="MF_01139">
    <property type="entry name" value="ISPT"/>
    <property type="match status" value="1"/>
</dbReference>
<dbReference type="STRING" id="1531429.JI75_02720"/>
<feature type="binding site" evidence="2">
    <location>
        <position position="41"/>
    </location>
    <ligand>
        <name>substrate</name>
    </ligand>
</feature>
<dbReference type="EMBL" id="CP009302">
    <property type="protein sequence ID" value="AJC11739.1"/>
    <property type="molecule type" value="Genomic_DNA"/>
</dbReference>
<feature type="binding site" evidence="2">
    <location>
        <begin position="213"/>
        <end position="215"/>
    </location>
    <ligand>
        <name>substrate</name>
    </ligand>
</feature>
<keyword evidence="1 2" id="KW-0808">Transferase</keyword>
<reference evidence="4" key="1">
    <citation type="submission" date="2014-08" db="EMBL/GenBank/DDBJ databases">
        <title>Coriobacteriaceae sp. complete genome.</title>
        <authorList>
            <person name="Looft T."/>
            <person name="Bayles D.O."/>
            <person name="Stanton T.B."/>
        </authorList>
    </citation>
    <scope>NUCLEOTIDE SEQUENCE [LARGE SCALE GENOMIC DNA]</scope>
    <source>
        <strain evidence="4">68-1-3</strain>
    </source>
</reference>
<keyword evidence="2" id="KW-0479">Metal-binding</keyword>
<evidence type="ECO:0000313" key="3">
    <source>
        <dbReference type="EMBL" id="AJC11739.1"/>
    </source>
</evidence>
<keyword evidence="4" id="KW-1185">Reference proteome</keyword>